<evidence type="ECO:0000256" key="1">
    <source>
        <dbReference type="SAM" id="Coils"/>
    </source>
</evidence>
<comment type="caution">
    <text evidence="3">The sequence shown here is derived from an EMBL/GenBank/DDBJ whole genome shotgun (WGS) entry which is preliminary data.</text>
</comment>
<reference evidence="3" key="1">
    <citation type="submission" date="2023-04" db="EMBL/GenBank/DDBJ databases">
        <authorList>
            <person name="Li W."/>
        </authorList>
    </citation>
    <scope>NUCLEOTIDE SEQUENCE</scope>
    <source>
        <strain evidence="3">QITACRE101</strain>
    </source>
</reference>
<evidence type="ECO:0000313" key="3">
    <source>
        <dbReference type="EMBL" id="MDH2306276.1"/>
    </source>
</evidence>
<proteinExistence type="predicted"/>
<keyword evidence="1" id="KW-0175">Coiled coil</keyword>
<protein>
    <submittedName>
        <fullName evidence="3">Uncharacterized protein</fullName>
    </submittedName>
</protein>
<dbReference type="Proteomes" id="UP001162044">
    <property type="component" value="Unassembled WGS sequence"/>
</dbReference>
<evidence type="ECO:0000256" key="2">
    <source>
        <dbReference type="SAM" id="MobiDB-lite"/>
    </source>
</evidence>
<gene>
    <name evidence="3" type="ORF">QDQ51_12720</name>
</gene>
<feature type="coiled-coil region" evidence="1">
    <location>
        <begin position="246"/>
        <end position="273"/>
    </location>
</feature>
<accession>A0AB35LCH9</accession>
<sequence length="696" mass="81592">MNANQISTLNKKEKPQGNINNHNISQETNHSATLSIFEKPFNDASLLEKMVKDSHENLKENNNIYIKLLNKIGKLQTHVKYTSVEWFNLQYIETEVRSLLIKQMDKLDILNKLNNEYKKSPQNNTTKDSSIGDKELILELTSQLKKKLSQFNATEVSDLDFARLLELNVQVRNTFTSKEQKTPQEIDDLLKSINIEVNNFNSVSDDIDVLFKEYLKKTVDIQDKRLSIIDKTYQLELKAKQLAITHRDTTNKIKELLESLNNENSNYHKDENTINKISKYISELNIDNAEIQYLILNMKKIKKHKNLNHTIEHFENYKEFDRNAFIESQSNNNKFSLLTESLKSFDRFKMNIELTIKNQILTSELIPPFIYVDKDRHHENIENKLDELFNLIYQRIQIELKNEAGLYKNKQIFLYEIDKSENDMSIIKDNLSNYLAENTILKNPKKIRKDIEYLISQHYDLLIKTKVSLRLINLELNNNLYLSSQSSSPMPFIINFNEEDVNIAIEYENLNMKADTYISQIHNFVPLKSVSSETSERNYYQTISDKINALRNTTALIESLNEKIDLKQNPDMSIDIDKRNTLIIQQKDEEINLTEFIYQNLDYSDRKWSHRDTLSLVKEIYQTDSKIREKKLLMEQKGKIHLLGIHNGLTNTNDYYNLADTLVRFIAGFSQQMISSNFNPETSNNTLPQVLVPIRN</sequence>
<dbReference type="AlphaFoldDB" id="A0AB35LCH9"/>
<name>A0AB35LCH9_PRORE</name>
<dbReference type="EMBL" id="JARVQW010000006">
    <property type="protein sequence ID" value="MDH2306276.1"/>
    <property type="molecule type" value="Genomic_DNA"/>
</dbReference>
<reference evidence="3" key="2">
    <citation type="submission" date="2023-10" db="EMBL/GenBank/DDBJ databases">
        <title>Analysis of Resistance Genes of Carbapenem-resistant Providencia rettgeri.</title>
        <authorList>
            <person name="Liu M."/>
        </authorList>
    </citation>
    <scope>NUCLEOTIDE SEQUENCE</scope>
    <source>
        <strain evidence="3">QITACRE101</strain>
    </source>
</reference>
<dbReference type="RefSeq" id="WP_198634775.1">
    <property type="nucleotide sequence ID" value="NZ_JAEHSI010000001.1"/>
</dbReference>
<feature type="region of interest" description="Disordered" evidence="2">
    <location>
        <begin position="1"/>
        <end position="24"/>
    </location>
</feature>
<organism evidence="3 4">
    <name type="scientific">Providencia rettgeri</name>
    <dbReference type="NCBI Taxonomy" id="587"/>
    <lineage>
        <taxon>Bacteria</taxon>
        <taxon>Pseudomonadati</taxon>
        <taxon>Pseudomonadota</taxon>
        <taxon>Gammaproteobacteria</taxon>
        <taxon>Enterobacterales</taxon>
        <taxon>Morganellaceae</taxon>
        <taxon>Providencia</taxon>
    </lineage>
</organism>
<evidence type="ECO:0000313" key="4">
    <source>
        <dbReference type="Proteomes" id="UP001162044"/>
    </source>
</evidence>